<sequence>MIVVDVLAGGVRGGTAILYAALGETLAERAGVINLGTEGSMLTGALAAYAVTAGTGDPWAGVLAGAFAGGLLAAVHAFMVLTRGANQLATGLVVLFLGLGLTSMFGAAYVGRAISPFQPYPIPGLAEIPWLGPVLFDHDPLVYASYLLAPALWWLLFRTRPGLVLRGAGERPAVLATYGHSPAFARYLAVVGGGLLAGIGGAHLSTAYANAWFENMTAGRGFIAVALVIFAAWHPLRAVGGAYLFGAALALSPALQARGYGFNQFVLDALPYLVTIAALIVLGRRQVNAAPEDLSRQFDARVFDLTPTR</sequence>
<organism evidence="7 8">
    <name type="scientific">Phytohabitans kaempferiae</name>
    <dbReference type="NCBI Taxonomy" id="1620943"/>
    <lineage>
        <taxon>Bacteria</taxon>
        <taxon>Bacillati</taxon>
        <taxon>Actinomycetota</taxon>
        <taxon>Actinomycetes</taxon>
        <taxon>Micromonosporales</taxon>
        <taxon>Micromonosporaceae</taxon>
    </lineage>
</organism>
<protein>
    <submittedName>
        <fullName evidence="7">ABC transporter permease</fullName>
    </submittedName>
</protein>
<reference evidence="7 8" key="1">
    <citation type="submission" date="2024-09" db="EMBL/GenBank/DDBJ databases">
        <authorList>
            <person name="Sun Q."/>
            <person name="Mori K."/>
        </authorList>
    </citation>
    <scope>NUCLEOTIDE SEQUENCE [LARGE SCALE GENOMIC DNA]</scope>
    <source>
        <strain evidence="7 8">TBRC 3947</strain>
    </source>
</reference>
<evidence type="ECO:0000256" key="6">
    <source>
        <dbReference type="SAM" id="Phobius"/>
    </source>
</evidence>
<evidence type="ECO:0000256" key="3">
    <source>
        <dbReference type="ARBA" id="ARBA00022692"/>
    </source>
</evidence>
<dbReference type="PANTHER" id="PTHR43370:SF2">
    <property type="entry name" value="ABC TRANSPORTER PERMEASE PROTEIN"/>
    <property type="match status" value="1"/>
</dbReference>
<evidence type="ECO:0000256" key="5">
    <source>
        <dbReference type="ARBA" id="ARBA00023136"/>
    </source>
</evidence>
<keyword evidence="8" id="KW-1185">Reference proteome</keyword>
<evidence type="ECO:0000256" key="4">
    <source>
        <dbReference type="ARBA" id="ARBA00022989"/>
    </source>
</evidence>
<evidence type="ECO:0000256" key="2">
    <source>
        <dbReference type="ARBA" id="ARBA00022475"/>
    </source>
</evidence>
<keyword evidence="5 6" id="KW-0472">Membrane</keyword>
<evidence type="ECO:0000256" key="1">
    <source>
        <dbReference type="ARBA" id="ARBA00004651"/>
    </source>
</evidence>
<feature type="transmembrane region" description="Helical" evidence="6">
    <location>
        <begin position="59"/>
        <end position="81"/>
    </location>
</feature>
<keyword evidence="2" id="KW-1003">Cell membrane</keyword>
<dbReference type="Pfam" id="PF02653">
    <property type="entry name" value="BPD_transp_2"/>
    <property type="match status" value="1"/>
</dbReference>
<evidence type="ECO:0000313" key="7">
    <source>
        <dbReference type="EMBL" id="MFC0531284.1"/>
    </source>
</evidence>
<comment type="subcellular location">
    <subcellularLocation>
        <location evidence="1">Cell membrane</location>
        <topology evidence="1">Multi-pass membrane protein</topology>
    </subcellularLocation>
</comment>
<dbReference type="PANTHER" id="PTHR43370">
    <property type="entry name" value="SUGAR ABC TRANSPORTER INTEGRAL MEMBRANE PROTEIN-RELATED"/>
    <property type="match status" value="1"/>
</dbReference>
<feature type="transmembrane region" description="Helical" evidence="6">
    <location>
        <begin position="265"/>
        <end position="282"/>
    </location>
</feature>
<accession>A0ABV6M9W3</accession>
<dbReference type="RefSeq" id="WP_377255438.1">
    <property type="nucleotide sequence ID" value="NZ_JBHLUH010000058.1"/>
</dbReference>
<dbReference type="InterPro" id="IPR001851">
    <property type="entry name" value="ABC_transp_permease"/>
</dbReference>
<dbReference type="EMBL" id="JBHLUH010000058">
    <property type="protein sequence ID" value="MFC0531284.1"/>
    <property type="molecule type" value="Genomic_DNA"/>
</dbReference>
<feature type="transmembrane region" description="Helical" evidence="6">
    <location>
        <begin position="222"/>
        <end position="245"/>
    </location>
</feature>
<keyword evidence="4 6" id="KW-1133">Transmembrane helix</keyword>
<gene>
    <name evidence="7" type="ORF">ACFFIA_26940</name>
</gene>
<comment type="caution">
    <text evidence="7">The sequence shown here is derived from an EMBL/GenBank/DDBJ whole genome shotgun (WGS) entry which is preliminary data.</text>
</comment>
<name>A0ABV6M9W3_9ACTN</name>
<keyword evidence="3 6" id="KW-0812">Transmembrane</keyword>
<proteinExistence type="predicted"/>
<feature type="transmembrane region" description="Helical" evidence="6">
    <location>
        <begin position="140"/>
        <end position="157"/>
    </location>
</feature>
<feature type="transmembrane region" description="Helical" evidence="6">
    <location>
        <begin position="88"/>
        <end position="110"/>
    </location>
</feature>
<dbReference type="Proteomes" id="UP001589867">
    <property type="component" value="Unassembled WGS sequence"/>
</dbReference>
<evidence type="ECO:0000313" key="8">
    <source>
        <dbReference type="Proteomes" id="UP001589867"/>
    </source>
</evidence>
<dbReference type="CDD" id="cd06580">
    <property type="entry name" value="TM_PBP1_transp_TpRbsC_like"/>
    <property type="match status" value="1"/>
</dbReference>